<dbReference type="AlphaFoldDB" id="A0A9D4MUI8"/>
<dbReference type="EMBL" id="JAIWYP010000001">
    <property type="protein sequence ID" value="KAH3881472.1"/>
    <property type="molecule type" value="Genomic_DNA"/>
</dbReference>
<protein>
    <submittedName>
        <fullName evidence="1">Uncharacterized protein</fullName>
    </submittedName>
</protein>
<proteinExistence type="predicted"/>
<reference evidence="1" key="2">
    <citation type="submission" date="2020-11" db="EMBL/GenBank/DDBJ databases">
        <authorList>
            <person name="McCartney M.A."/>
            <person name="Auch B."/>
            <person name="Kono T."/>
            <person name="Mallez S."/>
            <person name="Becker A."/>
            <person name="Gohl D.M."/>
            <person name="Silverstein K.A.T."/>
            <person name="Koren S."/>
            <person name="Bechman K.B."/>
            <person name="Herman A."/>
            <person name="Abrahante J.E."/>
            <person name="Garbe J."/>
        </authorList>
    </citation>
    <scope>NUCLEOTIDE SEQUENCE</scope>
    <source>
        <strain evidence="1">Duluth1</strain>
        <tissue evidence="1">Whole animal</tissue>
    </source>
</reference>
<keyword evidence="2" id="KW-1185">Reference proteome</keyword>
<comment type="caution">
    <text evidence="1">The sequence shown here is derived from an EMBL/GenBank/DDBJ whole genome shotgun (WGS) entry which is preliminary data.</text>
</comment>
<accession>A0A9D4MUI8</accession>
<evidence type="ECO:0000313" key="1">
    <source>
        <dbReference type="EMBL" id="KAH3881472.1"/>
    </source>
</evidence>
<gene>
    <name evidence="1" type="ORF">DPMN_005398</name>
</gene>
<name>A0A9D4MUI8_DREPO</name>
<sequence>MKSFKEIGSNKADLGKIRKSSATILSITTLGGLTHWRVMKDCTQRPGSTANCGYDVNGKFLVCVYTFVCGAAGDCNCLVYRLSEEVLKLVAFEIIKSCS</sequence>
<dbReference type="Proteomes" id="UP000828390">
    <property type="component" value="Unassembled WGS sequence"/>
</dbReference>
<evidence type="ECO:0000313" key="2">
    <source>
        <dbReference type="Proteomes" id="UP000828390"/>
    </source>
</evidence>
<organism evidence="1 2">
    <name type="scientific">Dreissena polymorpha</name>
    <name type="common">Zebra mussel</name>
    <name type="synonym">Mytilus polymorpha</name>
    <dbReference type="NCBI Taxonomy" id="45954"/>
    <lineage>
        <taxon>Eukaryota</taxon>
        <taxon>Metazoa</taxon>
        <taxon>Spiralia</taxon>
        <taxon>Lophotrochozoa</taxon>
        <taxon>Mollusca</taxon>
        <taxon>Bivalvia</taxon>
        <taxon>Autobranchia</taxon>
        <taxon>Heteroconchia</taxon>
        <taxon>Euheterodonta</taxon>
        <taxon>Imparidentia</taxon>
        <taxon>Neoheterodontei</taxon>
        <taxon>Myida</taxon>
        <taxon>Dreissenoidea</taxon>
        <taxon>Dreissenidae</taxon>
        <taxon>Dreissena</taxon>
    </lineage>
</organism>
<reference evidence="1" key="1">
    <citation type="journal article" date="2019" name="bioRxiv">
        <title>The Genome of the Zebra Mussel, Dreissena polymorpha: A Resource for Invasive Species Research.</title>
        <authorList>
            <person name="McCartney M.A."/>
            <person name="Auch B."/>
            <person name="Kono T."/>
            <person name="Mallez S."/>
            <person name="Zhang Y."/>
            <person name="Obille A."/>
            <person name="Becker A."/>
            <person name="Abrahante J.E."/>
            <person name="Garbe J."/>
            <person name="Badalamenti J.P."/>
            <person name="Herman A."/>
            <person name="Mangelson H."/>
            <person name="Liachko I."/>
            <person name="Sullivan S."/>
            <person name="Sone E.D."/>
            <person name="Koren S."/>
            <person name="Silverstein K.A.T."/>
            <person name="Beckman K.B."/>
            <person name="Gohl D.M."/>
        </authorList>
    </citation>
    <scope>NUCLEOTIDE SEQUENCE</scope>
    <source>
        <strain evidence="1">Duluth1</strain>
        <tissue evidence="1">Whole animal</tissue>
    </source>
</reference>